<sequence length="166" mass="18727">MLRCFLFLAVFANLPLIYGYNQQRIGSSEITPADLFQFTVFLHSPGSVCTGTVISKRHVLTAAHFIYDKESLKTPHGNSVVYSKVPYHAQVRPLRNGVDDSTLPVTEIAYLPVPLFWDPHDDIAILEFPEGTNFSVEPVKLAKDFFEKEGDEAYIAGFGSWWENGW</sequence>
<organism evidence="1 2">
    <name type="scientific">Panagrolaimus sp. ES5</name>
    <dbReference type="NCBI Taxonomy" id="591445"/>
    <lineage>
        <taxon>Eukaryota</taxon>
        <taxon>Metazoa</taxon>
        <taxon>Ecdysozoa</taxon>
        <taxon>Nematoda</taxon>
        <taxon>Chromadorea</taxon>
        <taxon>Rhabditida</taxon>
        <taxon>Tylenchina</taxon>
        <taxon>Panagrolaimomorpha</taxon>
        <taxon>Panagrolaimoidea</taxon>
        <taxon>Panagrolaimidae</taxon>
        <taxon>Panagrolaimus</taxon>
    </lineage>
</organism>
<dbReference type="WBParaSite" id="ES5_v2.g26179.t1">
    <property type="protein sequence ID" value="ES5_v2.g26179.t1"/>
    <property type="gene ID" value="ES5_v2.g26179"/>
</dbReference>
<evidence type="ECO:0000313" key="2">
    <source>
        <dbReference type="WBParaSite" id="ES5_v2.g26179.t1"/>
    </source>
</evidence>
<evidence type="ECO:0000313" key="1">
    <source>
        <dbReference type="Proteomes" id="UP000887579"/>
    </source>
</evidence>
<accession>A0AC34G8T4</accession>
<dbReference type="Proteomes" id="UP000887579">
    <property type="component" value="Unplaced"/>
</dbReference>
<proteinExistence type="predicted"/>
<name>A0AC34G8T4_9BILA</name>
<protein>
    <submittedName>
        <fullName evidence="2">Peptidase S1 domain-containing protein</fullName>
    </submittedName>
</protein>
<reference evidence="2" key="1">
    <citation type="submission" date="2022-11" db="UniProtKB">
        <authorList>
            <consortium name="WormBaseParasite"/>
        </authorList>
    </citation>
    <scope>IDENTIFICATION</scope>
</reference>